<comment type="subcellular location">
    <subcellularLocation>
        <location evidence="1">Cytoplasm</location>
        <location evidence="1">Cytosol</location>
    </subcellularLocation>
</comment>
<dbReference type="Gramene" id="OIW10550">
    <property type="protein sequence ID" value="OIW10550"/>
    <property type="gene ID" value="TanjilG_15922"/>
</dbReference>
<dbReference type="CDD" id="cd07816">
    <property type="entry name" value="Bet_v1-like"/>
    <property type="match status" value="1"/>
</dbReference>
<name>A0A4P1RGG5_LUPAN</name>
<dbReference type="SUPFAM" id="SSF55961">
    <property type="entry name" value="Bet v1-like"/>
    <property type="match status" value="1"/>
</dbReference>
<dbReference type="OrthoDB" id="1567931at2759"/>
<proteinExistence type="predicted"/>
<dbReference type="AlphaFoldDB" id="A0A4P1RGG5"/>
<dbReference type="InterPro" id="IPR000916">
    <property type="entry name" value="Bet_v_I/MLP"/>
</dbReference>
<dbReference type="InterPro" id="IPR023393">
    <property type="entry name" value="START-like_dom_sf"/>
</dbReference>
<evidence type="ECO:0000256" key="2">
    <source>
        <dbReference type="ARBA" id="ARBA00022722"/>
    </source>
</evidence>
<accession>A0A4P1RGG5</accession>
<dbReference type="GO" id="GO:0005829">
    <property type="term" value="C:cytosol"/>
    <property type="evidence" value="ECO:0007669"/>
    <property type="project" value="UniProtKB-SubCell"/>
</dbReference>
<gene>
    <name evidence="7" type="ORF">TanjilG_15922</name>
</gene>
<dbReference type="Gene3D" id="3.30.530.20">
    <property type="match status" value="1"/>
</dbReference>
<dbReference type="GO" id="GO:0006952">
    <property type="term" value="P:defense response"/>
    <property type="evidence" value="ECO:0007669"/>
    <property type="project" value="InterPro"/>
</dbReference>
<dbReference type="STRING" id="3871.A0A4P1RGG5"/>
<evidence type="ECO:0000259" key="6">
    <source>
        <dbReference type="SMART" id="SM01037"/>
    </source>
</evidence>
<dbReference type="GO" id="GO:0016787">
    <property type="term" value="F:hydrolase activity"/>
    <property type="evidence" value="ECO:0007669"/>
    <property type="project" value="UniProtKB-KW"/>
</dbReference>
<dbReference type="Proteomes" id="UP000188354">
    <property type="component" value="Chromosome LG06"/>
</dbReference>
<dbReference type="GO" id="GO:0046872">
    <property type="term" value="F:metal ion binding"/>
    <property type="evidence" value="ECO:0007669"/>
    <property type="project" value="UniProtKB-KW"/>
</dbReference>
<feature type="domain" description="Bet v I/Major latex protein" evidence="6">
    <location>
        <begin position="2"/>
        <end position="154"/>
    </location>
</feature>
<dbReference type="PANTHER" id="PTHR31907">
    <property type="entry name" value="MLP-LIKE PROTEIN 423"/>
    <property type="match status" value="1"/>
</dbReference>
<evidence type="ECO:0000256" key="3">
    <source>
        <dbReference type="ARBA" id="ARBA00022723"/>
    </source>
</evidence>
<dbReference type="EMBL" id="CM007366">
    <property type="protein sequence ID" value="OIW10550.1"/>
    <property type="molecule type" value="Genomic_DNA"/>
</dbReference>
<dbReference type="InterPro" id="IPR051761">
    <property type="entry name" value="MLP-like_ligand-binding"/>
</dbReference>
<keyword evidence="4" id="KW-0378">Hydrolase</keyword>
<protein>
    <recommendedName>
        <fullName evidence="6">Bet v I/Major latex protein domain-containing protein</fullName>
    </recommendedName>
</protein>
<evidence type="ECO:0000256" key="5">
    <source>
        <dbReference type="ARBA" id="ARBA00022837"/>
    </source>
</evidence>
<reference evidence="7 8" key="1">
    <citation type="journal article" date="2017" name="Plant Biotechnol. J.">
        <title>A comprehensive draft genome sequence for lupin (Lupinus angustifolius), an emerging health food: insights into plant-microbe interactions and legume evolution.</title>
        <authorList>
            <person name="Hane J.K."/>
            <person name="Ming Y."/>
            <person name="Kamphuis L.G."/>
            <person name="Nelson M.N."/>
            <person name="Garg G."/>
            <person name="Atkins C.A."/>
            <person name="Bayer P.E."/>
            <person name="Bravo A."/>
            <person name="Bringans S."/>
            <person name="Cannon S."/>
            <person name="Edwards D."/>
            <person name="Foley R."/>
            <person name="Gao L.L."/>
            <person name="Harrison M.J."/>
            <person name="Huang W."/>
            <person name="Hurgobin B."/>
            <person name="Li S."/>
            <person name="Liu C.W."/>
            <person name="McGrath A."/>
            <person name="Morahan G."/>
            <person name="Murray J."/>
            <person name="Weller J."/>
            <person name="Jian J."/>
            <person name="Singh K.B."/>
        </authorList>
    </citation>
    <scope>NUCLEOTIDE SEQUENCE [LARGE SCALE GENOMIC DNA]</scope>
    <source>
        <strain evidence="8">cv. Tanjil</strain>
        <tissue evidence="7">Whole plant</tissue>
    </source>
</reference>
<evidence type="ECO:0000256" key="1">
    <source>
        <dbReference type="ARBA" id="ARBA00004514"/>
    </source>
</evidence>
<keyword evidence="5" id="KW-0106">Calcium</keyword>
<organism evidence="7 8">
    <name type="scientific">Lupinus angustifolius</name>
    <name type="common">Narrow-leaved blue lupine</name>
    <dbReference type="NCBI Taxonomy" id="3871"/>
    <lineage>
        <taxon>Eukaryota</taxon>
        <taxon>Viridiplantae</taxon>
        <taxon>Streptophyta</taxon>
        <taxon>Embryophyta</taxon>
        <taxon>Tracheophyta</taxon>
        <taxon>Spermatophyta</taxon>
        <taxon>Magnoliopsida</taxon>
        <taxon>eudicotyledons</taxon>
        <taxon>Gunneridae</taxon>
        <taxon>Pentapetalae</taxon>
        <taxon>rosids</taxon>
        <taxon>fabids</taxon>
        <taxon>Fabales</taxon>
        <taxon>Fabaceae</taxon>
        <taxon>Papilionoideae</taxon>
        <taxon>50 kb inversion clade</taxon>
        <taxon>genistoids sensu lato</taxon>
        <taxon>core genistoids</taxon>
        <taxon>Genisteae</taxon>
        <taxon>Lupinus</taxon>
    </lineage>
</organism>
<keyword evidence="2" id="KW-0540">Nuclease</keyword>
<dbReference type="GO" id="GO:0004518">
    <property type="term" value="F:nuclease activity"/>
    <property type="evidence" value="ECO:0007669"/>
    <property type="project" value="UniProtKB-KW"/>
</dbReference>
<keyword evidence="3" id="KW-0479">Metal-binding</keyword>
<dbReference type="SMART" id="SM01037">
    <property type="entry name" value="Bet_v_1"/>
    <property type="match status" value="1"/>
</dbReference>
<keyword evidence="8" id="KW-1185">Reference proteome</keyword>
<sequence length="154" mass="17104">MPIRGKLEGGFEAKSSADKLWGALRDWDTIFPKAFPDAYKAVDIVEGDGKAVGSVFRVSITGDSPYAKSFTETIEAVDDAKRTITFDVAGIDGNIFNLNKKYMLHVSVTPKGDRSEVKIKVEYENPREKDPEPIGILDVEIQGLQDFDSYLQNK</sequence>
<evidence type="ECO:0000256" key="4">
    <source>
        <dbReference type="ARBA" id="ARBA00022801"/>
    </source>
</evidence>
<evidence type="ECO:0000313" key="8">
    <source>
        <dbReference type="Proteomes" id="UP000188354"/>
    </source>
</evidence>
<dbReference type="Pfam" id="PF00407">
    <property type="entry name" value="Bet_v_1"/>
    <property type="match status" value="1"/>
</dbReference>
<evidence type="ECO:0000313" key="7">
    <source>
        <dbReference type="EMBL" id="OIW10550.1"/>
    </source>
</evidence>